<keyword evidence="4 8" id="KW-0812">Transmembrane</keyword>
<evidence type="ECO:0000259" key="9">
    <source>
        <dbReference type="PROSITE" id="PS50850"/>
    </source>
</evidence>
<dbReference type="NCBIfam" id="TIGR00711">
    <property type="entry name" value="efflux_EmrB"/>
    <property type="match status" value="1"/>
</dbReference>
<dbReference type="InterPro" id="IPR004638">
    <property type="entry name" value="EmrB-like"/>
</dbReference>
<keyword evidence="2" id="KW-0813">Transport</keyword>
<evidence type="ECO:0000313" key="11">
    <source>
        <dbReference type="Proteomes" id="UP000573327"/>
    </source>
</evidence>
<evidence type="ECO:0000256" key="6">
    <source>
        <dbReference type="ARBA" id="ARBA00023136"/>
    </source>
</evidence>
<dbReference type="Gene3D" id="1.20.1720.10">
    <property type="entry name" value="Multidrug resistance protein D"/>
    <property type="match status" value="1"/>
</dbReference>
<keyword evidence="6 8" id="KW-0472">Membrane</keyword>
<name>A0A7W7SCZ5_9ACTN</name>
<reference evidence="10 11" key="1">
    <citation type="submission" date="2020-08" db="EMBL/GenBank/DDBJ databases">
        <title>Sequencing the genomes of 1000 actinobacteria strains.</title>
        <authorList>
            <person name="Klenk H.-P."/>
        </authorList>
    </citation>
    <scope>NUCLEOTIDE SEQUENCE [LARGE SCALE GENOMIC DNA]</scope>
    <source>
        <strain evidence="10 11">DSM 44786</strain>
    </source>
</reference>
<feature type="transmembrane region" description="Helical" evidence="8">
    <location>
        <begin position="115"/>
        <end position="136"/>
    </location>
</feature>
<keyword evidence="3" id="KW-1003">Cell membrane</keyword>
<feature type="transmembrane region" description="Helical" evidence="8">
    <location>
        <begin position="407"/>
        <end position="433"/>
    </location>
</feature>
<dbReference type="AlphaFoldDB" id="A0A7W7SCZ5"/>
<feature type="transmembrane region" description="Helical" evidence="8">
    <location>
        <begin position="445"/>
        <end position="464"/>
    </location>
</feature>
<accession>A0A7W7SCZ5</accession>
<dbReference type="Pfam" id="PF07690">
    <property type="entry name" value="MFS_1"/>
    <property type="match status" value="1"/>
</dbReference>
<evidence type="ECO:0000256" key="1">
    <source>
        <dbReference type="ARBA" id="ARBA00004651"/>
    </source>
</evidence>
<feature type="transmembrane region" description="Helical" evidence="8">
    <location>
        <begin position="317"/>
        <end position="335"/>
    </location>
</feature>
<keyword evidence="7" id="KW-0046">Antibiotic resistance</keyword>
<keyword evidence="11" id="KW-1185">Reference proteome</keyword>
<gene>
    <name evidence="10" type="ORF">F4556_003740</name>
</gene>
<dbReference type="SUPFAM" id="SSF103473">
    <property type="entry name" value="MFS general substrate transporter"/>
    <property type="match status" value="1"/>
</dbReference>
<feature type="transmembrane region" description="Helical" evidence="8">
    <location>
        <begin position="25"/>
        <end position="46"/>
    </location>
</feature>
<feature type="domain" description="Major facilitator superfamily (MFS) profile" evidence="9">
    <location>
        <begin position="24"/>
        <end position="469"/>
    </location>
</feature>
<dbReference type="PROSITE" id="PS50850">
    <property type="entry name" value="MFS"/>
    <property type="match status" value="1"/>
</dbReference>
<dbReference type="PANTHER" id="PTHR42718">
    <property type="entry name" value="MAJOR FACILITATOR SUPERFAMILY MULTIDRUG TRANSPORTER MFSC"/>
    <property type="match status" value="1"/>
</dbReference>
<dbReference type="GO" id="GO:0022857">
    <property type="term" value="F:transmembrane transporter activity"/>
    <property type="evidence" value="ECO:0007669"/>
    <property type="project" value="InterPro"/>
</dbReference>
<evidence type="ECO:0000256" key="8">
    <source>
        <dbReference type="SAM" id="Phobius"/>
    </source>
</evidence>
<dbReference type="GO" id="GO:0005886">
    <property type="term" value="C:plasma membrane"/>
    <property type="evidence" value="ECO:0007669"/>
    <property type="project" value="UniProtKB-SubCell"/>
</dbReference>
<feature type="transmembrane region" description="Helical" evidence="8">
    <location>
        <begin position="347"/>
        <end position="366"/>
    </location>
</feature>
<evidence type="ECO:0000256" key="5">
    <source>
        <dbReference type="ARBA" id="ARBA00022989"/>
    </source>
</evidence>
<feature type="transmembrane region" description="Helical" evidence="8">
    <location>
        <begin position="90"/>
        <end position="109"/>
    </location>
</feature>
<dbReference type="EMBL" id="JACHJR010000001">
    <property type="protein sequence ID" value="MBB4948205.1"/>
    <property type="molecule type" value="Genomic_DNA"/>
</dbReference>
<evidence type="ECO:0000256" key="4">
    <source>
        <dbReference type="ARBA" id="ARBA00022692"/>
    </source>
</evidence>
<dbReference type="GO" id="GO:0046677">
    <property type="term" value="P:response to antibiotic"/>
    <property type="evidence" value="ECO:0007669"/>
    <property type="project" value="UniProtKB-KW"/>
</dbReference>
<dbReference type="InterPro" id="IPR020846">
    <property type="entry name" value="MFS_dom"/>
</dbReference>
<feature type="transmembrane region" description="Helical" evidence="8">
    <location>
        <begin position="372"/>
        <end position="395"/>
    </location>
</feature>
<dbReference type="InterPro" id="IPR036259">
    <property type="entry name" value="MFS_trans_sf"/>
</dbReference>
<dbReference type="Gene3D" id="1.20.1250.20">
    <property type="entry name" value="MFS general substrate transporter like domains"/>
    <property type="match status" value="1"/>
</dbReference>
<dbReference type="Proteomes" id="UP000573327">
    <property type="component" value="Unassembled WGS sequence"/>
</dbReference>
<organism evidence="10 11">
    <name type="scientific">Kitasatospora gansuensis</name>
    <dbReference type="NCBI Taxonomy" id="258050"/>
    <lineage>
        <taxon>Bacteria</taxon>
        <taxon>Bacillati</taxon>
        <taxon>Actinomycetota</taxon>
        <taxon>Actinomycetes</taxon>
        <taxon>Kitasatosporales</taxon>
        <taxon>Streptomycetaceae</taxon>
        <taxon>Kitasatospora</taxon>
    </lineage>
</organism>
<evidence type="ECO:0000313" key="10">
    <source>
        <dbReference type="EMBL" id="MBB4948205.1"/>
    </source>
</evidence>
<proteinExistence type="predicted"/>
<dbReference type="PRINTS" id="PR01036">
    <property type="entry name" value="TCRTETB"/>
</dbReference>
<feature type="transmembrane region" description="Helical" evidence="8">
    <location>
        <begin position="176"/>
        <end position="195"/>
    </location>
</feature>
<comment type="caution">
    <text evidence="10">The sequence shown here is derived from an EMBL/GenBank/DDBJ whole genome shotgun (WGS) entry which is preliminary data.</text>
</comment>
<comment type="subcellular location">
    <subcellularLocation>
        <location evidence="1">Cell membrane</location>
        <topology evidence="1">Multi-pass membrane protein</topology>
    </subcellularLocation>
</comment>
<evidence type="ECO:0000256" key="7">
    <source>
        <dbReference type="ARBA" id="ARBA00023251"/>
    </source>
</evidence>
<sequence length="469" mass="48194">MTTGQLVEAPPEMPRASSTALNRTLVVVIIGSMMSVLDTTIVNVALRSLAETFHASLTTIQWATTAYTLALAAVVPTAAWAMGRIGAKRSYLTALVLFTLGSLLAAFAWDAGSLIAARAVQGIGGGLLMPVGMTMVMRAADSERLGRAMALGGLPILIGPVLGPLLGGWLLDATSWHWIFLVNLPIGAAATVLAAKLLRSDRPSDPSAAPKLDLPGLLTLSPGLALLLFGLARGGEQGDFGTLGALLPTLAGALLVAAFGRRALTARQPLLNLRLLRDRRLAAGIGTLALFTAGYFGSMLLGPVYWQQVRGVSPTEVGMLGAPVGLTVGLTLQIAARRIDTVSPRRLITAGVALGALGMLLTGLQVGVPDVAAWRVVGSAMLMGVGAGMVLMPTMTTASRDLPKDQLAAASTVLSINSQVWASVGTALFSVLLGTAGLDPAGFRTTYVIAAGVLALGLLPAALLPGRRP</sequence>
<feature type="transmembrane region" description="Helical" evidence="8">
    <location>
        <begin position="281"/>
        <end position="305"/>
    </location>
</feature>
<dbReference type="PANTHER" id="PTHR42718:SF46">
    <property type="entry name" value="BLR6921 PROTEIN"/>
    <property type="match status" value="1"/>
</dbReference>
<feature type="transmembrane region" description="Helical" evidence="8">
    <location>
        <begin position="240"/>
        <end position="260"/>
    </location>
</feature>
<dbReference type="InterPro" id="IPR011701">
    <property type="entry name" value="MFS"/>
</dbReference>
<evidence type="ECO:0000256" key="2">
    <source>
        <dbReference type="ARBA" id="ARBA00022448"/>
    </source>
</evidence>
<keyword evidence="5 8" id="KW-1133">Transmembrane helix</keyword>
<protein>
    <submittedName>
        <fullName evidence="10">EmrB/QacA subfamily drug resistance transporter</fullName>
    </submittedName>
</protein>
<feature type="transmembrane region" description="Helical" evidence="8">
    <location>
        <begin position="66"/>
        <end position="83"/>
    </location>
</feature>
<feature type="transmembrane region" description="Helical" evidence="8">
    <location>
        <begin position="148"/>
        <end position="170"/>
    </location>
</feature>
<dbReference type="RefSeq" id="WP_246511044.1">
    <property type="nucleotide sequence ID" value="NZ_JACHJR010000001.1"/>
</dbReference>
<feature type="transmembrane region" description="Helical" evidence="8">
    <location>
        <begin position="216"/>
        <end position="234"/>
    </location>
</feature>
<evidence type="ECO:0000256" key="3">
    <source>
        <dbReference type="ARBA" id="ARBA00022475"/>
    </source>
</evidence>